<sequence length="60" mass="6667">MTRNFKSFQMATTQLNVLASGVCKATWNAPTAFSTRPQATRYSDEFCLVLKPENSNSSCD</sequence>
<protein>
    <submittedName>
        <fullName evidence="1">Uncharacterized protein</fullName>
    </submittedName>
</protein>
<dbReference type="AlphaFoldDB" id="A0AAD5QQ07"/>
<organism evidence="1 2">
    <name type="scientific">Parelaphostrongylus tenuis</name>
    <name type="common">Meningeal worm</name>
    <dbReference type="NCBI Taxonomy" id="148309"/>
    <lineage>
        <taxon>Eukaryota</taxon>
        <taxon>Metazoa</taxon>
        <taxon>Ecdysozoa</taxon>
        <taxon>Nematoda</taxon>
        <taxon>Chromadorea</taxon>
        <taxon>Rhabditida</taxon>
        <taxon>Rhabditina</taxon>
        <taxon>Rhabditomorpha</taxon>
        <taxon>Strongyloidea</taxon>
        <taxon>Metastrongylidae</taxon>
        <taxon>Parelaphostrongylus</taxon>
    </lineage>
</organism>
<comment type="caution">
    <text evidence="1">The sequence shown here is derived from an EMBL/GenBank/DDBJ whole genome shotgun (WGS) entry which is preliminary data.</text>
</comment>
<proteinExistence type="predicted"/>
<gene>
    <name evidence="1" type="ORF">KIN20_015522</name>
</gene>
<reference evidence="1" key="1">
    <citation type="submission" date="2021-06" db="EMBL/GenBank/DDBJ databases">
        <title>Parelaphostrongylus tenuis whole genome reference sequence.</title>
        <authorList>
            <person name="Garwood T.J."/>
            <person name="Larsen P.A."/>
            <person name="Fountain-Jones N.M."/>
            <person name="Garbe J.R."/>
            <person name="Macchietto M.G."/>
            <person name="Kania S.A."/>
            <person name="Gerhold R.W."/>
            <person name="Richards J.E."/>
            <person name="Wolf T.M."/>
        </authorList>
    </citation>
    <scope>NUCLEOTIDE SEQUENCE</scope>
    <source>
        <strain evidence="1">MNPRO001-30</strain>
        <tissue evidence="1">Meninges</tissue>
    </source>
</reference>
<evidence type="ECO:0000313" key="1">
    <source>
        <dbReference type="EMBL" id="KAJ1357385.1"/>
    </source>
</evidence>
<accession>A0AAD5QQ07</accession>
<evidence type="ECO:0000313" key="2">
    <source>
        <dbReference type="Proteomes" id="UP001196413"/>
    </source>
</evidence>
<name>A0AAD5QQ07_PARTN</name>
<dbReference type="Proteomes" id="UP001196413">
    <property type="component" value="Unassembled WGS sequence"/>
</dbReference>
<keyword evidence="2" id="KW-1185">Reference proteome</keyword>
<dbReference type="EMBL" id="JAHQIW010003120">
    <property type="protein sequence ID" value="KAJ1357385.1"/>
    <property type="molecule type" value="Genomic_DNA"/>
</dbReference>